<evidence type="ECO:0000313" key="2">
    <source>
        <dbReference type="Proteomes" id="UP000245207"/>
    </source>
</evidence>
<dbReference type="Proteomes" id="UP000245207">
    <property type="component" value="Unassembled WGS sequence"/>
</dbReference>
<dbReference type="AlphaFoldDB" id="A0A2U1LH84"/>
<reference evidence="1 2" key="1">
    <citation type="journal article" date="2018" name="Mol. Plant">
        <title>The genome of Artemisia annua provides insight into the evolution of Asteraceae family and artemisinin biosynthesis.</title>
        <authorList>
            <person name="Shen Q."/>
            <person name="Zhang L."/>
            <person name="Liao Z."/>
            <person name="Wang S."/>
            <person name="Yan T."/>
            <person name="Shi P."/>
            <person name="Liu M."/>
            <person name="Fu X."/>
            <person name="Pan Q."/>
            <person name="Wang Y."/>
            <person name="Lv Z."/>
            <person name="Lu X."/>
            <person name="Zhang F."/>
            <person name="Jiang W."/>
            <person name="Ma Y."/>
            <person name="Chen M."/>
            <person name="Hao X."/>
            <person name="Li L."/>
            <person name="Tang Y."/>
            <person name="Lv G."/>
            <person name="Zhou Y."/>
            <person name="Sun X."/>
            <person name="Brodelius P.E."/>
            <person name="Rose J.K.C."/>
            <person name="Tang K."/>
        </authorList>
    </citation>
    <scope>NUCLEOTIDE SEQUENCE [LARGE SCALE GENOMIC DNA]</scope>
    <source>
        <strain evidence="2">cv. Huhao1</strain>
        <tissue evidence="1">Leaf</tissue>
    </source>
</reference>
<comment type="caution">
    <text evidence="1">The sequence shown here is derived from an EMBL/GenBank/DDBJ whole genome shotgun (WGS) entry which is preliminary data.</text>
</comment>
<dbReference type="STRING" id="35608.A0A2U1LH84"/>
<dbReference type="GO" id="GO:0016740">
    <property type="term" value="F:transferase activity"/>
    <property type="evidence" value="ECO:0007669"/>
    <property type="project" value="UniProtKB-KW"/>
</dbReference>
<proteinExistence type="predicted"/>
<keyword evidence="2" id="KW-1185">Reference proteome</keyword>
<organism evidence="1 2">
    <name type="scientific">Artemisia annua</name>
    <name type="common">Sweet wormwood</name>
    <dbReference type="NCBI Taxonomy" id="35608"/>
    <lineage>
        <taxon>Eukaryota</taxon>
        <taxon>Viridiplantae</taxon>
        <taxon>Streptophyta</taxon>
        <taxon>Embryophyta</taxon>
        <taxon>Tracheophyta</taxon>
        <taxon>Spermatophyta</taxon>
        <taxon>Magnoliopsida</taxon>
        <taxon>eudicotyledons</taxon>
        <taxon>Gunneridae</taxon>
        <taxon>Pentapetalae</taxon>
        <taxon>asterids</taxon>
        <taxon>campanulids</taxon>
        <taxon>Asterales</taxon>
        <taxon>Asteraceae</taxon>
        <taxon>Asteroideae</taxon>
        <taxon>Anthemideae</taxon>
        <taxon>Artemisiinae</taxon>
        <taxon>Artemisia</taxon>
    </lineage>
</organism>
<evidence type="ECO:0000313" key="1">
    <source>
        <dbReference type="EMBL" id="PWA48346.1"/>
    </source>
</evidence>
<gene>
    <name evidence="1" type="ORF">CTI12_AA492040</name>
</gene>
<sequence>MLCIGCGLFLPRTEWGTWRATDLQLSYLPFMVWFQQRSCRMPCMGFMRKPQLLLRVLQSVIEVSSYRFILFSSRYEPLDAATRMLATETSLCSEKGEPVKDVISLFSDRLFCFSG</sequence>
<dbReference type="EMBL" id="PKPP01009400">
    <property type="protein sequence ID" value="PWA48346.1"/>
    <property type="molecule type" value="Genomic_DNA"/>
</dbReference>
<accession>A0A2U1LH84</accession>
<protein>
    <submittedName>
        <fullName evidence="1">UDP-glucuronosyl/UDP-glucosyltransferase</fullName>
    </submittedName>
</protein>
<keyword evidence="1" id="KW-0808">Transferase</keyword>
<name>A0A2U1LH84_ARTAN</name>
<dbReference type="OrthoDB" id="5835829at2759"/>